<dbReference type="Gene3D" id="1.10.287.130">
    <property type="match status" value="1"/>
</dbReference>
<accession>A0A1I6NZX5</accession>
<protein>
    <recommendedName>
        <fullName evidence="16">C4-dicarboxylate transport sensor protein DctB</fullName>
        <ecNumber evidence="3">2.7.13.3</ecNumber>
    </recommendedName>
</protein>
<evidence type="ECO:0000256" key="17">
    <source>
        <dbReference type="SAM" id="Coils"/>
    </source>
</evidence>
<evidence type="ECO:0000256" key="13">
    <source>
        <dbReference type="ARBA" id="ARBA00023012"/>
    </source>
</evidence>
<dbReference type="AlphaFoldDB" id="A0A1I6NZX5"/>
<dbReference type="EMBL" id="FOZW01000001">
    <property type="protein sequence ID" value="SFS33489.1"/>
    <property type="molecule type" value="Genomic_DNA"/>
</dbReference>
<evidence type="ECO:0000256" key="14">
    <source>
        <dbReference type="ARBA" id="ARBA00023136"/>
    </source>
</evidence>
<dbReference type="InterPro" id="IPR036097">
    <property type="entry name" value="HisK_dim/P_sf"/>
</dbReference>
<dbReference type="InterPro" id="IPR004358">
    <property type="entry name" value="Sig_transdc_His_kin-like_C"/>
</dbReference>
<keyword evidence="8 18" id="KW-0812">Transmembrane</keyword>
<keyword evidence="14 18" id="KW-0472">Membrane</keyword>
<evidence type="ECO:0000256" key="1">
    <source>
        <dbReference type="ARBA" id="ARBA00000085"/>
    </source>
</evidence>
<dbReference type="SMART" id="SM00388">
    <property type="entry name" value="HisKA"/>
    <property type="match status" value="1"/>
</dbReference>
<dbReference type="Gene3D" id="3.30.450.20">
    <property type="entry name" value="PAS domain"/>
    <property type="match status" value="1"/>
</dbReference>
<keyword evidence="7" id="KW-0808">Transferase</keyword>
<dbReference type="SMART" id="SM00387">
    <property type="entry name" value="HATPase_c"/>
    <property type="match status" value="1"/>
</dbReference>
<dbReference type="GO" id="GO:0005886">
    <property type="term" value="C:plasma membrane"/>
    <property type="evidence" value="ECO:0007669"/>
    <property type="project" value="UniProtKB-SubCell"/>
</dbReference>
<dbReference type="Pfam" id="PF00512">
    <property type="entry name" value="HisKA"/>
    <property type="match status" value="1"/>
</dbReference>
<dbReference type="OrthoDB" id="7568856at2"/>
<dbReference type="InterPro" id="IPR005467">
    <property type="entry name" value="His_kinase_dom"/>
</dbReference>
<feature type="coiled-coil region" evidence="17">
    <location>
        <begin position="324"/>
        <end position="358"/>
    </location>
</feature>
<gene>
    <name evidence="20" type="ORF">SAMN04488050_101216</name>
</gene>
<evidence type="ECO:0000256" key="4">
    <source>
        <dbReference type="ARBA" id="ARBA00022475"/>
    </source>
</evidence>
<keyword evidence="21" id="KW-1185">Reference proteome</keyword>
<evidence type="ECO:0000256" key="16">
    <source>
        <dbReference type="ARBA" id="ARBA00073143"/>
    </source>
</evidence>
<dbReference type="EC" id="2.7.13.3" evidence="3"/>
<evidence type="ECO:0000256" key="15">
    <source>
        <dbReference type="ARBA" id="ARBA00059004"/>
    </source>
</evidence>
<sequence>MSWDLLTRSRALWLALTLAFLAALSGSVWHYGYLQALGPLAARGQSDLDLASDRLVSQLQRFREFAVLTARHPALEALLEGGPRAPADEMLLGAADRTGAVSAFYVAGSGEVLASSGPLVPEDVARSAYFRRALTGALGVAHGEGPGDADRAFFFAAPSFAPSGEVRGALVVVVDAAVLERDWRGSLPAVFFLDESGTVFVTNRTELLGWRREGDGAMVSPTGKRRDTETTELETYTILSQNWSPYIPARALRRSVDLPVIGMTGVLLIDVRPARRYALLQAAAVGAGALFFLALLWFAVERRQALAAINLDLEERVSARTRDLEEANLALRREVVERQEAEAALKRAQAELVQASKLTALGKMSAGISHELNQPLMAIRSFAENGAAFLERGKPERAAENLGRISDMAGRMGRIIKNLRAFAKAEPGPAHRIGLAAVVEQALELMQRKIEKTGATVDWQRPDRPAIVMGGEVRLSQVVVNLISNALEAMEGQEVRRLTLRMVHDDAAGMVRLTIRDSGTGIREPDRIFDPFYSTKEVGPEEGMGLGLSISYGIVEGFGGKLRGENMPGGGAQFTLDLRQAGQEITQVEKSA</sequence>
<reference evidence="21" key="1">
    <citation type="submission" date="2016-10" db="EMBL/GenBank/DDBJ databases">
        <authorList>
            <person name="Varghese N."/>
            <person name="Submissions S."/>
        </authorList>
    </citation>
    <scope>NUCLEOTIDE SEQUENCE [LARGE SCALE GENOMIC DNA]</scope>
    <source>
        <strain evidence="21">DSM 26894</strain>
    </source>
</reference>
<dbReference type="PROSITE" id="PS50109">
    <property type="entry name" value="HIS_KIN"/>
    <property type="match status" value="1"/>
</dbReference>
<keyword evidence="13" id="KW-0902">Two-component regulatory system</keyword>
<evidence type="ECO:0000256" key="8">
    <source>
        <dbReference type="ARBA" id="ARBA00022692"/>
    </source>
</evidence>
<dbReference type="GO" id="GO:0005524">
    <property type="term" value="F:ATP binding"/>
    <property type="evidence" value="ECO:0007669"/>
    <property type="project" value="UniProtKB-KW"/>
</dbReference>
<dbReference type="Proteomes" id="UP000199392">
    <property type="component" value="Unassembled WGS sequence"/>
</dbReference>
<dbReference type="InterPro" id="IPR003594">
    <property type="entry name" value="HATPase_dom"/>
</dbReference>
<keyword evidence="17" id="KW-0175">Coiled coil</keyword>
<dbReference type="Pfam" id="PF02518">
    <property type="entry name" value="HATPase_c"/>
    <property type="match status" value="1"/>
</dbReference>
<evidence type="ECO:0000256" key="5">
    <source>
        <dbReference type="ARBA" id="ARBA00022519"/>
    </source>
</evidence>
<dbReference type="STRING" id="311180.SAMN04488050_101216"/>
<dbReference type="Gene3D" id="3.30.565.10">
    <property type="entry name" value="Histidine kinase-like ATPase, C-terminal domain"/>
    <property type="match status" value="1"/>
</dbReference>
<dbReference type="InterPro" id="IPR003661">
    <property type="entry name" value="HisK_dim/P_dom"/>
</dbReference>
<keyword evidence="12 18" id="KW-1133">Transmembrane helix</keyword>
<evidence type="ECO:0000259" key="19">
    <source>
        <dbReference type="PROSITE" id="PS50109"/>
    </source>
</evidence>
<keyword evidence="10 20" id="KW-0418">Kinase</keyword>
<evidence type="ECO:0000256" key="2">
    <source>
        <dbReference type="ARBA" id="ARBA00004429"/>
    </source>
</evidence>
<keyword evidence="11" id="KW-0067">ATP-binding</keyword>
<dbReference type="PRINTS" id="PR00344">
    <property type="entry name" value="BCTRLSENSOR"/>
</dbReference>
<proteinExistence type="predicted"/>
<comment type="function">
    <text evidence="15">Member of the two-component regulatory system DctB/DctD involved in the transport of C4-dicarboxylates. DctB functions as a membrane-associated protein kinase that phosphorylates DctD in response to environmental signals.</text>
</comment>
<keyword evidence="6" id="KW-0597">Phosphoprotein</keyword>
<organism evidence="20 21">
    <name type="scientific">Alloyangia pacifica</name>
    <dbReference type="NCBI Taxonomy" id="311180"/>
    <lineage>
        <taxon>Bacteria</taxon>
        <taxon>Pseudomonadati</taxon>
        <taxon>Pseudomonadota</taxon>
        <taxon>Alphaproteobacteria</taxon>
        <taxon>Rhodobacterales</taxon>
        <taxon>Roseobacteraceae</taxon>
        <taxon>Alloyangia</taxon>
    </lineage>
</organism>
<dbReference type="SUPFAM" id="SSF55874">
    <property type="entry name" value="ATPase domain of HSP90 chaperone/DNA topoisomerase II/histidine kinase"/>
    <property type="match status" value="1"/>
</dbReference>
<evidence type="ECO:0000256" key="18">
    <source>
        <dbReference type="SAM" id="Phobius"/>
    </source>
</evidence>
<feature type="domain" description="Histidine kinase" evidence="19">
    <location>
        <begin position="367"/>
        <end position="582"/>
    </location>
</feature>
<dbReference type="PIRSF" id="PIRSF036431">
    <property type="entry name" value="STHK_DctB"/>
    <property type="match status" value="1"/>
</dbReference>
<evidence type="ECO:0000256" key="9">
    <source>
        <dbReference type="ARBA" id="ARBA00022741"/>
    </source>
</evidence>
<evidence type="ECO:0000256" key="10">
    <source>
        <dbReference type="ARBA" id="ARBA00022777"/>
    </source>
</evidence>
<evidence type="ECO:0000256" key="6">
    <source>
        <dbReference type="ARBA" id="ARBA00022553"/>
    </source>
</evidence>
<comment type="catalytic activity">
    <reaction evidence="1">
        <text>ATP + protein L-histidine = ADP + protein N-phospho-L-histidine.</text>
        <dbReference type="EC" id="2.7.13.3"/>
    </reaction>
</comment>
<evidence type="ECO:0000256" key="11">
    <source>
        <dbReference type="ARBA" id="ARBA00022840"/>
    </source>
</evidence>
<name>A0A1I6NZX5_9RHOB</name>
<keyword evidence="4" id="KW-1003">Cell membrane</keyword>
<dbReference type="RefSeq" id="WP_092426414.1">
    <property type="nucleotide sequence ID" value="NZ_FNCL01000008.1"/>
</dbReference>
<dbReference type="PANTHER" id="PTHR43065">
    <property type="entry name" value="SENSOR HISTIDINE KINASE"/>
    <property type="match status" value="1"/>
</dbReference>
<dbReference type="FunFam" id="1.10.287.130:FF:000049">
    <property type="entry name" value="C4-dicarboxylate transport sensor protein DctB"/>
    <property type="match status" value="1"/>
</dbReference>
<evidence type="ECO:0000256" key="12">
    <source>
        <dbReference type="ARBA" id="ARBA00022989"/>
    </source>
</evidence>
<comment type="subcellular location">
    <subcellularLocation>
        <location evidence="2">Cell inner membrane</location>
        <topology evidence="2">Multi-pass membrane protein</topology>
    </subcellularLocation>
</comment>
<dbReference type="PANTHER" id="PTHR43065:SF46">
    <property type="entry name" value="C4-DICARBOXYLATE TRANSPORT SENSOR PROTEIN DCTB"/>
    <property type="match status" value="1"/>
</dbReference>
<dbReference type="GO" id="GO:0000155">
    <property type="term" value="F:phosphorelay sensor kinase activity"/>
    <property type="evidence" value="ECO:0007669"/>
    <property type="project" value="InterPro"/>
</dbReference>
<dbReference type="InterPro" id="IPR017055">
    <property type="entry name" value="Sig_transdc_His_kinase_DctB"/>
</dbReference>
<keyword evidence="9" id="KW-0547">Nucleotide-binding</keyword>
<feature type="transmembrane region" description="Helical" evidence="18">
    <location>
        <begin position="277"/>
        <end position="300"/>
    </location>
</feature>
<evidence type="ECO:0000256" key="3">
    <source>
        <dbReference type="ARBA" id="ARBA00012438"/>
    </source>
</evidence>
<keyword evidence="5" id="KW-0997">Cell inner membrane</keyword>
<dbReference type="SUPFAM" id="SSF47384">
    <property type="entry name" value="Homodimeric domain of signal transducing histidine kinase"/>
    <property type="match status" value="1"/>
</dbReference>
<evidence type="ECO:0000313" key="20">
    <source>
        <dbReference type="EMBL" id="SFS33489.1"/>
    </source>
</evidence>
<evidence type="ECO:0000256" key="7">
    <source>
        <dbReference type="ARBA" id="ARBA00022679"/>
    </source>
</evidence>
<dbReference type="InterPro" id="IPR036890">
    <property type="entry name" value="HATPase_C_sf"/>
</dbReference>
<dbReference type="CDD" id="cd00082">
    <property type="entry name" value="HisKA"/>
    <property type="match status" value="1"/>
</dbReference>
<evidence type="ECO:0000313" key="21">
    <source>
        <dbReference type="Proteomes" id="UP000199392"/>
    </source>
</evidence>